<dbReference type="Pfam" id="PF00620">
    <property type="entry name" value="RhoGAP"/>
    <property type="match status" value="1"/>
</dbReference>
<evidence type="ECO:0000313" key="8">
    <source>
        <dbReference type="EMBL" id="JAI61211.1"/>
    </source>
</evidence>
<dbReference type="EMBL" id="GDRN01086191">
    <property type="protein sequence ID" value="JAI61211.1"/>
    <property type="molecule type" value="Transcribed_RNA"/>
</dbReference>
<feature type="compositionally biased region" description="Pro residues" evidence="5">
    <location>
        <begin position="1635"/>
        <end position="1649"/>
    </location>
</feature>
<dbReference type="InterPro" id="IPR036028">
    <property type="entry name" value="SH3-like_dom_sf"/>
</dbReference>
<feature type="compositionally biased region" description="Pro residues" evidence="5">
    <location>
        <begin position="1614"/>
        <end position="1626"/>
    </location>
</feature>
<feature type="compositionally biased region" description="Low complexity" evidence="5">
    <location>
        <begin position="1990"/>
        <end position="2011"/>
    </location>
</feature>
<feature type="compositionally biased region" description="Low complexity" evidence="5">
    <location>
        <begin position="313"/>
        <end position="328"/>
    </location>
</feature>
<feature type="region of interest" description="Disordered" evidence="5">
    <location>
        <begin position="1168"/>
        <end position="1279"/>
    </location>
</feature>
<feature type="compositionally biased region" description="Basic and acidic residues" evidence="5">
    <location>
        <begin position="1840"/>
        <end position="1876"/>
    </location>
</feature>
<dbReference type="InterPro" id="IPR001452">
    <property type="entry name" value="SH3_domain"/>
</dbReference>
<evidence type="ECO:0000259" key="6">
    <source>
        <dbReference type="PROSITE" id="PS50002"/>
    </source>
</evidence>
<sequence>MAGSSVELGGRGAACLGGSLGAGRRSRTPLTDLDAKFVTKSGLCVSGDVGEGRGGGPRITHLTGSSSGVGVGVVEDEPRFPRLDQCAHFHYEYVELPPLQVSLVCEELKPLSTGGAGGGSGSLGSEDAENRSLPVQVCSLGRCWVLRRTYENFRFLDRQLHRCCYDRKVSRLPELPPEDNLQPGGDREAAVAGLLGEYVARLSEVAGSLITCGPVLNWLELDNRGHRLIVTDDSDINTPAVAAAYVVKRYMAQASDEISFEVGDMISVIDMPPPEESIWWRGKRGFQVGFFPCECVQVIGDKVPQTIQPQTLTLPPARTQPPTAAPLAHHTLGSPTAAPTKPVLRKHGKLIAFFRSFILSRPSRRKLKQSGILRERVFGCDLGEHLLNSGHEIPMVLRCCSEFLEGHGIVDGIYRLSGITSNIQKLRNAFDEDRIPDLYGDDSILQDIHCVSSVLKMYFRELPNPLLTYQLYEKFVEAVMQDEDIRLLYLRDVVQQLPPPHYRTLEYLVQHLSRVASHSGETGMTAKNIAIVWAPNLLRSKDLDNGGVAALQDVGTQAVVTEYLVRYVDLIFNDKIPTFSHSTNGVEGTPKKSRPKSLAISTPTKLISIEEARTRALNTAIKPDQKYIEVGGGPQNLPPKYHTVIELPNRKGGSLKQKKSPSGWKSIFSKGRSIHKHPRKASTPSDLPLNISDSVVTEADVAPSISKRLRTVKSVESLISASASLHSNRNSQALESPERKDGLERDRQQRSPQDGRESRSDSLTSPLSSPRTHNRSVSHDSYFNMLDSRTNNVPSQVPVKEEGESDLDSPENSRIYLDISELDLNFSTSEKDLKGFEVDTLKSTSNEEPDNMSNSTLDMENLSMCSEGTKSKENVSPRPEKKSLKDKLRHRFTSPPTQRRNDHSLSDSGDDSHNNSLKRASASLRDKIVQALSPETSRRQTDASPKAPSPSSSPKFKHVRTVEVQGPDSYTTKPEVPRSLIGDMGMEHERSIETVLAEIHVEADSQDNTPSRLSMDGTLIDPELLDKITHLRTSPSVSASEVSTNSLAEATISDNESFTLGSSNSGVGITEGKEVLSDTASSLTQSNSATPIAAPAFSVAPENPATQKEATNNPITPMEEDLTPMQEFPKPRPNSLLGLPTAELLSLGSALTSPETPQGDSTFLEIQYHPLSDTTEPSTPSESQFVQDLVGVGPAVPYQPPMEEPRQSSPLSVDLSSSDDPTEEGPTYENVEATSSCLNVDPTTAALPPSPCTLSSQGDSQADDKALMDQSGGQSYDIPYENLNSVYENVNYSAEYENFEYGPEYQNVEYEANTDSLEGNKTDSLRSDVCNERQEQSSVMVNAMSESDGLGEESEEAVAECVYENVESLPGESRPVYENLEESSAEQNQCVPEGDDAYEEYLFGSDRQYENVEFASPAPATPDKTCDTKTPVEVEGEMVYQQVKIFRKSVKEVNDMLRVKGERREGMEQCSVSSAAGSDKGVSVYKVDKSDHISELPVQVPQMGNTSVPHPSESLPCSQDLVPQPRGTAQDPELHTQPSEDSECLDSPITSSSVSMATEVLVLPAFASPTESTTDDVTSPVSSDDASSPRPVHDVQDYCSSSSPSKMPAVLPNLSPPTPENVPTPPAATSTPNRSLPPPSIISPSPWPRTSPRHAPITAPVPRPRQLPRLNLSSPLVSPVSTPSSSVSISPDSPATPGNSSSQATPTEERVPDSQMSQPSQSNFMVECQRSELPCSVDPKFHKPVGDKAQGDPTDPATPQLPQPPPTTKSDVHEAKNLTGSKPSPLSQLPTFQRYKSSPEFKTTSKETTGENASEKTTWEIEEATSAGLANPMTNLDSSDPQKRERIEQYKRERRSFLREKYKSESFRGEKDDMILRLRQKATSPSRPGEEGAEDEELVMYSGSSGDVFQRRRESLSPTKQLDLAAGKTSPTKHTARAGKRETVETSTSKDKSEDQEEGSVFKRTSPTRRSLSDMGKTGELRSPTRTRFSSGGAAPSFRRSSSSGSNSSVGKPAEPVVQQPGTKQLPERELALQHSSSGESRSSPPRKNSSSASPVTMPDMLPLQRPGTSQARRGKAPKSDDDDINVKARVAVWGKQDKPGTPKDTNSINKEEVETKTEKATTKKQEQKVGKEMVTRKNSSPTPLSPVRKSSLPKATPPSPGISKAPSSSPGSGKVSPPGIPKAPPLSPTKVSMKAGNKQKEEAIDAASATARGNPGQQSRIRDMAAIFERDSPTGSKPVMVRQSSREEKKERY</sequence>
<dbReference type="SUPFAM" id="SSF64268">
    <property type="entry name" value="PX domain"/>
    <property type="match status" value="1"/>
</dbReference>
<feature type="compositionally biased region" description="Low complexity" evidence="5">
    <location>
        <begin position="761"/>
        <end position="771"/>
    </location>
</feature>
<dbReference type="PROSITE" id="PS50002">
    <property type="entry name" value="SH3"/>
    <property type="match status" value="1"/>
</dbReference>
<proteinExistence type="inferred from homology"/>
<dbReference type="SMART" id="SM00324">
    <property type="entry name" value="RhoGAP"/>
    <property type="match status" value="1"/>
</dbReference>
<dbReference type="InterPro" id="IPR000198">
    <property type="entry name" value="RhoGAP_dom"/>
</dbReference>
<organism evidence="8">
    <name type="scientific">Scylla olivacea</name>
    <name type="common">Orange mud crab</name>
    <name type="synonym">Cancer olivacea</name>
    <dbReference type="NCBI Taxonomy" id="85551"/>
    <lineage>
        <taxon>Eukaryota</taxon>
        <taxon>Metazoa</taxon>
        <taxon>Ecdysozoa</taxon>
        <taxon>Arthropoda</taxon>
        <taxon>Crustacea</taxon>
        <taxon>Multicrustacea</taxon>
        <taxon>Malacostraca</taxon>
        <taxon>Eumalacostraca</taxon>
        <taxon>Eucarida</taxon>
        <taxon>Decapoda</taxon>
        <taxon>Pleocyemata</taxon>
        <taxon>Brachyura</taxon>
        <taxon>Eubrachyura</taxon>
        <taxon>Portunoidea</taxon>
        <taxon>Portunidae</taxon>
        <taxon>Portuninae</taxon>
        <taxon>Scylla</taxon>
    </lineage>
</organism>
<feature type="compositionally biased region" description="Polar residues" evidence="5">
    <location>
        <begin position="1778"/>
        <end position="1796"/>
    </location>
</feature>
<evidence type="ECO:0000256" key="1">
    <source>
        <dbReference type="ARBA" id="ARBA00008795"/>
    </source>
</evidence>
<dbReference type="FunFam" id="2.30.30.40:FF:000298">
    <property type="entry name" value="Rho GTPase-activating protein"/>
    <property type="match status" value="1"/>
</dbReference>
<feature type="compositionally biased region" description="Basic and acidic residues" evidence="5">
    <location>
        <begin position="1939"/>
        <end position="1953"/>
    </location>
</feature>
<feature type="compositionally biased region" description="Low complexity" evidence="5">
    <location>
        <begin position="943"/>
        <end position="954"/>
    </location>
</feature>
<feature type="compositionally biased region" description="Polar residues" evidence="5">
    <location>
        <begin position="1696"/>
        <end position="1706"/>
    </location>
</feature>
<feature type="compositionally biased region" description="Basic and acidic residues" evidence="5">
    <location>
        <begin position="869"/>
        <end position="886"/>
    </location>
</feature>
<keyword evidence="3" id="KW-0343">GTPase activation</keyword>
<feature type="compositionally biased region" description="Polar residues" evidence="5">
    <location>
        <begin position="723"/>
        <end position="734"/>
    </location>
</feature>
<evidence type="ECO:0008006" key="9">
    <source>
        <dbReference type="Google" id="ProtNLM"/>
    </source>
</evidence>
<evidence type="ECO:0000256" key="2">
    <source>
        <dbReference type="ARBA" id="ARBA00022443"/>
    </source>
</evidence>
<feature type="compositionally biased region" description="Low complexity" evidence="5">
    <location>
        <begin position="1568"/>
        <end position="1590"/>
    </location>
</feature>
<feature type="compositionally biased region" description="Basic and acidic residues" evidence="5">
    <location>
        <begin position="1797"/>
        <end position="1819"/>
    </location>
</feature>
<feature type="region of interest" description="Disordered" evidence="5">
    <location>
        <begin position="839"/>
        <end position="978"/>
    </location>
</feature>
<feature type="compositionally biased region" description="Low complexity" evidence="5">
    <location>
        <begin position="1208"/>
        <end position="1219"/>
    </location>
</feature>
<dbReference type="PANTHER" id="PTHR15729:SF10">
    <property type="entry name" value="GTPASE-ACTIVATING PROTEIN CDGAPR"/>
    <property type="match status" value="1"/>
</dbReference>
<feature type="compositionally biased region" description="Basic and acidic residues" evidence="5">
    <location>
        <begin position="2245"/>
        <end position="2254"/>
    </location>
</feature>
<dbReference type="SUPFAM" id="SSF50044">
    <property type="entry name" value="SH3-domain"/>
    <property type="match status" value="1"/>
</dbReference>
<reference evidence="8" key="1">
    <citation type="submission" date="2015-09" db="EMBL/GenBank/DDBJ databases">
        <title>Scylla olivacea transcriptome.</title>
        <authorList>
            <person name="Ikhwanuddin M."/>
        </authorList>
    </citation>
    <scope>NUCLEOTIDE SEQUENCE</scope>
</reference>
<dbReference type="SMART" id="SM00326">
    <property type="entry name" value="SH3"/>
    <property type="match status" value="1"/>
</dbReference>
<feature type="region of interest" description="Disordered" evidence="5">
    <location>
        <begin position="723"/>
        <end position="812"/>
    </location>
</feature>
<feature type="compositionally biased region" description="Basic and acidic residues" evidence="5">
    <location>
        <begin position="1739"/>
        <end position="1750"/>
    </location>
</feature>
<keyword evidence="2 4" id="KW-0728">SH3 domain</keyword>
<feature type="compositionally biased region" description="Low complexity" evidence="5">
    <location>
        <begin position="1174"/>
        <end position="1183"/>
    </location>
</feature>
<accession>A0A0P4W6L5</accession>
<dbReference type="GO" id="GO:0007264">
    <property type="term" value="P:small GTPase-mediated signal transduction"/>
    <property type="evidence" value="ECO:0007669"/>
    <property type="project" value="TreeGrafter"/>
</dbReference>
<feature type="compositionally biased region" description="Polar residues" evidence="5">
    <location>
        <begin position="1104"/>
        <end position="1115"/>
    </location>
</feature>
<feature type="region of interest" description="Disordered" evidence="5">
    <location>
        <begin position="649"/>
        <end position="690"/>
    </location>
</feature>
<dbReference type="GO" id="GO:0005096">
    <property type="term" value="F:GTPase activator activity"/>
    <property type="evidence" value="ECO:0007669"/>
    <property type="project" value="UniProtKB-KW"/>
</dbReference>
<dbReference type="SUPFAM" id="SSF48350">
    <property type="entry name" value="GTPase activation domain, GAP"/>
    <property type="match status" value="1"/>
</dbReference>
<protein>
    <recommendedName>
        <fullName evidence="9">Rho-GAP domain-containing protein</fullName>
    </recommendedName>
</protein>
<feature type="compositionally biased region" description="Basic and acidic residues" evidence="5">
    <location>
        <begin position="736"/>
        <end position="760"/>
    </location>
</feature>
<feature type="compositionally biased region" description="Low complexity" evidence="5">
    <location>
        <begin position="1667"/>
        <end position="1693"/>
    </location>
</feature>
<dbReference type="CDD" id="cd11835">
    <property type="entry name" value="SH3_ARHGAP32_33"/>
    <property type="match status" value="1"/>
</dbReference>
<feature type="compositionally biased region" description="Basic and acidic residues" evidence="5">
    <location>
        <begin position="2110"/>
        <end position="2136"/>
    </location>
</feature>
<feature type="region of interest" description="Disordered" evidence="5">
    <location>
        <begin position="313"/>
        <end position="339"/>
    </location>
</feature>
<feature type="compositionally biased region" description="Pro residues" evidence="5">
    <location>
        <begin position="2179"/>
        <end position="2188"/>
    </location>
</feature>
<dbReference type="PANTHER" id="PTHR15729">
    <property type="entry name" value="CDC42 GTPASE-ACTIVATING PROTEIN"/>
    <property type="match status" value="1"/>
</dbReference>
<feature type="domain" description="Rho-GAP" evidence="7">
    <location>
        <begin position="380"/>
        <end position="572"/>
    </location>
</feature>
<dbReference type="Pfam" id="PF00018">
    <property type="entry name" value="SH3_1"/>
    <property type="match status" value="1"/>
</dbReference>
<feature type="region of interest" description="Disordered" evidence="5">
    <location>
        <begin position="1096"/>
        <end position="1141"/>
    </location>
</feature>
<evidence type="ECO:0000256" key="3">
    <source>
        <dbReference type="ARBA" id="ARBA00022468"/>
    </source>
</evidence>
<comment type="similarity">
    <text evidence="1">Belongs to the PX domain-containing GAP family.</text>
</comment>
<feature type="compositionally biased region" description="Basic and acidic residues" evidence="5">
    <location>
        <begin position="2221"/>
        <end position="2233"/>
    </location>
</feature>
<dbReference type="InterPro" id="IPR036871">
    <property type="entry name" value="PX_dom_sf"/>
</dbReference>
<dbReference type="FunFam" id="1.10.555.10:FF:000002">
    <property type="entry name" value="rho GTPase-activating protein 32 isoform X1"/>
    <property type="match status" value="1"/>
</dbReference>
<feature type="domain" description="SH3" evidence="6">
    <location>
        <begin position="239"/>
        <end position="301"/>
    </location>
</feature>
<evidence type="ECO:0000256" key="5">
    <source>
        <dbReference type="SAM" id="MobiDB-lite"/>
    </source>
</evidence>
<feature type="region of interest" description="Disordered" evidence="5">
    <location>
        <begin position="1463"/>
        <end position="1551"/>
    </location>
</feature>
<dbReference type="Gene3D" id="2.30.30.40">
    <property type="entry name" value="SH3 Domains"/>
    <property type="match status" value="1"/>
</dbReference>
<feature type="region of interest" description="Disordered" evidence="5">
    <location>
        <begin position="1567"/>
        <end position="2254"/>
    </location>
</feature>
<feature type="compositionally biased region" description="Basic and acidic residues" evidence="5">
    <location>
        <begin position="899"/>
        <end position="913"/>
    </location>
</feature>
<feature type="compositionally biased region" description="Polar residues" evidence="5">
    <location>
        <begin position="1714"/>
        <end position="1724"/>
    </location>
</feature>
<dbReference type="InterPro" id="IPR008936">
    <property type="entry name" value="Rho_GTPase_activation_prot"/>
</dbReference>
<feature type="compositionally biased region" description="Polar residues" evidence="5">
    <location>
        <begin position="841"/>
        <end position="868"/>
    </location>
</feature>
<feature type="compositionally biased region" description="Low complexity" evidence="5">
    <location>
        <begin position="2036"/>
        <end position="2055"/>
    </location>
</feature>
<dbReference type="InterPro" id="IPR051576">
    <property type="entry name" value="PX-Rho_GAP"/>
</dbReference>
<evidence type="ECO:0000259" key="7">
    <source>
        <dbReference type="PROSITE" id="PS50238"/>
    </source>
</evidence>
<evidence type="ECO:0000256" key="4">
    <source>
        <dbReference type="PROSITE-ProRule" id="PRU00192"/>
    </source>
</evidence>
<name>A0A0P4W6L5_SCYOL</name>
<dbReference type="GO" id="GO:0035091">
    <property type="term" value="F:phosphatidylinositol binding"/>
    <property type="evidence" value="ECO:0007669"/>
    <property type="project" value="InterPro"/>
</dbReference>
<feature type="compositionally biased region" description="Low complexity" evidence="5">
    <location>
        <begin position="2162"/>
        <end position="2178"/>
    </location>
</feature>
<dbReference type="PROSITE" id="PS50238">
    <property type="entry name" value="RHOGAP"/>
    <property type="match status" value="1"/>
</dbReference>
<feature type="compositionally biased region" description="Polar residues" evidence="5">
    <location>
        <begin position="1232"/>
        <end position="1242"/>
    </location>
</feature>
<dbReference type="Gene3D" id="1.10.555.10">
    <property type="entry name" value="Rho GTPase activation protein"/>
    <property type="match status" value="1"/>
</dbReference>